<dbReference type="Proteomes" id="UP001161247">
    <property type="component" value="Chromosome 3"/>
</dbReference>
<organism evidence="2 3">
    <name type="scientific">Oldenlandia corymbosa var. corymbosa</name>
    <dbReference type="NCBI Taxonomy" id="529605"/>
    <lineage>
        <taxon>Eukaryota</taxon>
        <taxon>Viridiplantae</taxon>
        <taxon>Streptophyta</taxon>
        <taxon>Embryophyta</taxon>
        <taxon>Tracheophyta</taxon>
        <taxon>Spermatophyta</taxon>
        <taxon>Magnoliopsida</taxon>
        <taxon>eudicotyledons</taxon>
        <taxon>Gunneridae</taxon>
        <taxon>Pentapetalae</taxon>
        <taxon>asterids</taxon>
        <taxon>lamiids</taxon>
        <taxon>Gentianales</taxon>
        <taxon>Rubiaceae</taxon>
        <taxon>Rubioideae</taxon>
        <taxon>Spermacoceae</taxon>
        <taxon>Hedyotis-Oldenlandia complex</taxon>
        <taxon>Oldenlandia</taxon>
    </lineage>
</organism>
<keyword evidence="3" id="KW-1185">Reference proteome</keyword>
<accession>A0AAV1CZQ9</accession>
<evidence type="ECO:0000256" key="1">
    <source>
        <dbReference type="SAM" id="MobiDB-lite"/>
    </source>
</evidence>
<feature type="compositionally biased region" description="Basic residues" evidence="1">
    <location>
        <begin position="106"/>
        <end position="119"/>
    </location>
</feature>
<proteinExistence type="predicted"/>
<feature type="compositionally biased region" description="Acidic residues" evidence="1">
    <location>
        <begin position="56"/>
        <end position="96"/>
    </location>
</feature>
<evidence type="ECO:0000313" key="2">
    <source>
        <dbReference type="EMBL" id="CAI9100641.1"/>
    </source>
</evidence>
<feature type="region of interest" description="Disordered" evidence="1">
    <location>
        <begin position="56"/>
        <end position="119"/>
    </location>
</feature>
<protein>
    <submittedName>
        <fullName evidence="2">OLC1v1037776C1</fullName>
    </submittedName>
</protein>
<dbReference type="EMBL" id="OX459120">
    <property type="protein sequence ID" value="CAI9100641.1"/>
    <property type="molecule type" value="Genomic_DNA"/>
</dbReference>
<reference evidence="2" key="1">
    <citation type="submission" date="2023-03" db="EMBL/GenBank/DDBJ databases">
        <authorList>
            <person name="Julca I."/>
        </authorList>
    </citation>
    <scope>NUCLEOTIDE SEQUENCE</scope>
</reference>
<sequence>MLILLSPFLKFGEQAEFQNLMVKDYNIGVIIRDEIIPRAVLWFIVKGADELTENDFSDFDEADDVDVDVDDDDDDGDDDVGDDDDDDDNDYDDDFDYGLPTDITKKSRKGAARKRTARK</sequence>
<name>A0AAV1CZQ9_OLDCO</name>
<dbReference type="AlphaFoldDB" id="A0AAV1CZQ9"/>
<evidence type="ECO:0000313" key="3">
    <source>
        <dbReference type="Proteomes" id="UP001161247"/>
    </source>
</evidence>
<gene>
    <name evidence="2" type="ORF">OLC1_LOCUS10416</name>
</gene>